<dbReference type="Proteomes" id="UP000032568">
    <property type="component" value="Chromosome pTact"/>
</dbReference>
<feature type="transmembrane region" description="Helical" evidence="1">
    <location>
        <begin position="113"/>
        <end position="134"/>
    </location>
</feature>
<feature type="transmembrane region" description="Helical" evidence="1">
    <location>
        <begin position="326"/>
        <end position="347"/>
    </location>
</feature>
<feature type="transmembrane region" description="Helical" evidence="1">
    <location>
        <begin position="174"/>
        <end position="196"/>
    </location>
</feature>
<keyword evidence="3" id="KW-1185">Reference proteome</keyword>
<evidence type="ECO:0000256" key="1">
    <source>
        <dbReference type="SAM" id="Phobius"/>
    </source>
</evidence>
<dbReference type="RefSeq" id="WP_044835633.1">
    <property type="nucleotide sequence ID" value="NZ_CP059736.1"/>
</dbReference>
<reference evidence="2 3" key="2">
    <citation type="journal article" date="2022" name="Mar. Drugs">
        <title>Bioassay-Guided Fractionation Leads to the Detection of Cholic Acid Generated by the Rare Thalassomonas sp.</title>
        <authorList>
            <person name="Pheiffer F."/>
            <person name="Schneider Y.K."/>
            <person name="Hansen E.H."/>
            <person name="Andersen J.H."/>
            <person name="Isaksson J."/>
            <person name="Busche T."/>
            <person name="R C."/>
            <person name="Kalinowski J."/>
            <person name="Zyl L.V."/>
            <person name="Trindade M."/>
        </authorList>
    </citation>
    <scope>NUCLEOTIDE SEQUENCE [LARGE SCALE GENOMIC DNA]</scope>
    <source>
        <strain evidence="2 3">A5K-106</strain>
    </source>
</reference>
<feature type="transmembrane region" description="Helical" evidence="1">
    <location>
        <begin position="87"/>
        <end position="107"/>
    </location>
</feature>
<feature type="transmembrane region" description="Helical" evidence="1">
    <location>
        <begin position="301"/>
        <end position="320"/>
    </location>
</feature>
<keyword evidence="1" id="KW-1133">Transmembrane helix</keyword>
<gene>
    <name evidence="2" type="ORF">SG35_030085</name>
</gene>
<feature type="transmembrane region" description="Helical" evidence="1">
    <location>
        <begin position="266"/>
        <end position="289"/>
    </location>
</feature>
<protein>
    <recommendedName>
        <fullName evidence="4">MFS transporter</fullName>
    </recommendedName>
</protein>
<accession>A0AAF0C702</accession>
<dbReference type="InterPro" id="IPR043745">
    <property type="entry name" value="DUF5690"/>
</dbReference>
<proteinExistence type="predicted"/>
<name>A0AAF0C702_9GAMM</name>
<feature type="transmembrane region" description="Helical" evidence="1">
    <location>
        <begin position="222"/>
        <end position="241"/>
    </location>
</feature>
<dbReference type="EMBL" id="CP059736">
    <property type="protein sequence ID" value="WDE02655.1"/>
    <property type="molecule type" value="Genomic_DNA"/>
</dbReference>
<evidence type="ECO:0000313" key="2">
    <source>
        <dbReference type="EMBL" id="WDE02655.1"/>
    </source>
</evidence>
<reference evidence="2 3" key="1">
    <citation type="journal article" date="2015" name="Genome Announc.">
        <title>Draft Genome Sequences of Marine Isolates of Thalassomonas viridans and Thalassomonas actiniarum.</title>
        <authorList>
            <person name="Olonade I."/>
            <person name="van Zyl L.J."/>
            <person name="Trindade M."/>
        </authorList>
    </citation>
    <scope>NUCLEOTIDE SEQUENCE [LARGE SCALE GENOMIC DNA]</scope>
    <source>
        <strain evidence="2 3">A5K-106</strain>
    </source>
</reference>
<keyword evidence="1" id="KW-0472">Membrane</keyword>
<feature type="transmembrane region" description="Helical" evidence="1">
    <location>
        <begin position="12"/>
        <end position="35"/>
    </location>
</feature>
<keyword evidence="1" id="KW-0812">Transmembrane</keyword>
<feature type="transmembrane region" description="Helical" evidence="1">
    <location>
        <begin position="55"/>
        <end position="75"/>
    </location>
</feature>
<evidence type="ECO:0008006" key="4">
    <source>
        <dbReference type="Google" id="ProtNLM"/>
    </source>
</evidence>
<feature type="transmembrane region" description="Helical" evidence="1">
    <location>
        <begin position="359"/>
        <end position="380"/>
    </location>
</feature>
<organism evidence="2 3">
    <name type="scientific">Thalassomonas actiniarum</name>
    <dbReference type="NCBI Taxonomy" id="485447"/>
    <lineage>
        <taxon>Bacteria</taxon>
        <taxon>Pseudomonadati</taxon>
        <taxon>Pseudomonadota</taxon>
        <taxon>Gammaproteobacteria</taxon>
        <taxon>Alteromonadales</taxon>
        <taxon>Colwelliaceae</taxon>
        <taxon>Thalassomonas</taxon>
    </lineage>
</organism>
<feature type="transmembrane region" description="Helical" evidence="1">
    <location>
        <begin position="400"/>
        <end position="417"/>
    </location>
</feature>
<evidence type="ECO:0000313" key="3">
    <source>
        <dbReference type="Proteomes" id="UP000032568"/>
    </source>
</evidence>
<feature type="transmembrane region" description="Helical" evidence="1">
    <location>
        <begin position="141"/>
        <end position="162"/>
    </location>
</feature>
<dbReference type="AlphaFoldDB" id="A0AAF0C702"/>
<dbReference type="Pfam" id="PF18943">
    <property type="entry name" value="DUF5690"/>
    <property type="match status" value="1"/>
</dbReference>
<dbReference type="KEGG" id="tact:SG35_030085"/>
<sequence>MKRISLWLSQCSTLWFTVYATMAAFMTYFSMYAFRKPFTASNYDGMADFSYGIDFKTALILSQVLGYALSKFIGIKVISEMNAGRRALAILTLVMIAELALVLFALVPSNWKLLTLFLNGLPLGMIWGLVFSFLEGRRVSEILGAGLSVSFIVSSGVVKSVGQWLMLSHGISEFWMPAITGAVFTLPLFVSVFFLMQIPKPSPQDIAARHERKPMDGKARRAFFIKYAPGLIALILTYMLLTGIRDYTDNFAAELWSSLGFGNTPAIFSSAALYTSLFILLTLSLLMFVKNNMRAFMANHVFIFIGIAVIGLSTLAYQGGYLSGQAWMIAHATGIYLAYIPFNCLLFDRMLSVINDKGNAGFLIYLADAMGYAGSVGILLYKSFFDVELSWLNFMISSSYLISITGCTLVLISAWYFDVKVMKPLSLQPQLG</sequence>